<proteinExistence type="predicted"/>
<keyword evidence="3" id="KW-1185">Reference proteome</keyword>
<evidence type="ECO:0000313" key="3">
    <source>
        <dbReference type="Proteomes" id="UP000054558"/>
    </source>
</evidence>
<feature type="compositionally biased region" description="Pro residues" evidence="1">
    <location>
        <begin position="508"/>
        <end position="546"/>
    </location>
</feature>
<evidence type="ECO:0008006" key="4">
    <source>
        <dbReference type="Google" id="ProtNLM"/>
    </source>
</evidence>
<dbReference type="EMBL" id="DF237238">
    <property type="protein sequence ID" value="GAQ86444.1"/>
    <property type="molecule type" value="Genomic_DNA"/>
</dbReference>
<feature type="region of interest" description="Disordered" evidence="1">
    <location>
        <begin position="508"/>
        <end position="564"/>
    </location>
</feature>
<evidence type="ECO:0000313" key="2">
    <source>
        <dbReference type="EMBL" id="GAQ86444.1"/>
    </source>
</evidence>
<name>A0A1Y1I660_KLENI</name>
<sequence length="594" mass="61796">MAPAALAASDESCMMRRLMKGTDRRRHVVSSKMNAIWSVALVAITALCALSQSVEAANGQLSSECPVHGAVLGANLSAVVTACNIYYPFKSDSQKGCCPKVLTFLQNQLYDANNLEIVTSDSNACGACLNDVAARLSSSQAIDVYSVCQNVPYAVCDPSVIGGGGGQGGSVGDGPVVPAIVPVTANRTCPVTSYAELYLAVPDIAANLLVTCGLASFTTNQICVSPCMTYVSLAITAMAAAGASGTYVSEYVSDCQNTVASILVANGITISAVTKIQQCPLYTPWRVPPYVRPYYLGQQSCNLTAPADLKLYLDAAGVWTNCAASDPTFAGSPHCPICAAAIYRAAIMIPPVNVSTQEAVGGCFMAVLQAFATQAVPQLVAAVQNCMNNPLPASSLCPINGFSGITDITFLQNLDLACSPQALQQPGGCATCRASVMPAVLNVPGIQVWSDQMLANCAQVVGGGYALWRGDNTTTAGIAVTECFEQGIPYAPTLCALNSTATCGEYAAPPPAPPSPPVSRPLPSPSPSPKPCPPPAAVPPPPPPPDCGRHPPTRIRRQQRRVLRHGCSRPRLRVVYVTNLELTSGVLSNNLSPT</sequence>
<accession>A0A1Y1I660</accession>
<protein>
    <recommendedName>
        <fullName evidence="4">SPARK domain-containing protein</fullName>
    </recommendedName>
</protein>
<evidence type="ECO:0000256" key="1">
    <source>
        <dbReference type="SAM" id="MobiDB-lite"/>
    </source>
</evidence>
<gene>
    <name evidence="2" type="ORF">KFL_002890110</name>
</gene>
<feature type="compositionally biased region" description="Basic residues" evidence="1">
    <location>
        <begin position="551"/>
        <end position="564"/>
    </location>
</feature>
<reference evidence="2 3" key="1">
    <citation type="journal article" date="2014" name="Nat. Commun.">
        <title>Klebsormidium flaccidum genome reveals primary factors for plant terrestrial adaptation.</title>
        <authorList>
            <person name="Hori K."/>
            <person name="Maruyama F."/>
            <person name="Fujisawa T."/>
            <person name="Togashi T."/>
            <person name="Yamamoto N."/>
            <person name="Seo M."/>
            <person name="Sato S."/>
            <person name="Yamada T."/>
            <person name="Mori H."/>
            <person name="Tajima N."/>
            <person name="Moriyama T."/>
            <person name="Ikeuchi M."/>
            <person name="Watanabe M."/>
            <person name="Wada H."/>
            <person name="Kobayashi K."/>
            <person name="Saito M."/>
            <person name="Masuda T."/>
            <person name="Sasaki-Sekimoto Y."/>
            <person name="Mashiguchi K."/>
            <person name="Awai K."/>
            <person name="Shimojima M."/>
            <person name="Masuda S."/>
            <person name="Iwai M."/>
            <person name="Nobusawa T."/>
            <person name="Narise T."/>
            <person name="Kondo S."/>
            <person name="Saito H."/>
            <person name="Sato R."/>
            <person name="Murakawa M."/>
            <person name="Ihara Y."/>
            <person name="Oshima-Yamada Y."/>
            <person name="Ohtaka K."/>
            <person name="Satoh M."/>
            <person name="Sonobe K."/>
            <person name="Ishii M."/>
            <person name="Ohtani R."/>
            <person name="Kanamori-Sato M."/>
            <person name="Honoki R."/>
            <person name="Miyazaki D."/>
            <person name="Mochizuki H."/>
            <person name="Umetsu J."/>
            <person name="Higashi K."/>
            <person name="Shibata D."/>
            <person name="Kamiya Y."/>
            <person name="Sato N."/>
            <person name="Nakamura Y."/>
            <person name="Tabata S."/>
            <person name="Ida S."/>
            <person name="Kurokawa K."/>
            <person name="Ohta H."/>
        </authorList>
    </citation>
    <scope>NUCLEOTIDE SEQUENCE [LARGE SCALE GENOMIC DNA]</scope>
    <source>
        <strain evidence="2 3">NIES-2285</strain>
    </source>
</reference>
<organism evidence="2 3">
    <name type="scientific">Klebsormidium nitens</name>
    <name type="common">Green alga</name>
    <name type="synonym">Ulothrix nitens</name>
    <dbReference type="NCBI Taxonomy" id="105231"/>
    <lineage>
        <taxon>Eukaryota</taxon>
        <taxon>Viridiplantae</taxon>
        <taxon>Streptophyta</taxon>
        <taxon>Klebsormidiophyceae</taxon>
        <taxon>Klebsormidiales</taxon>
        <taxon>Klebsormidiaceae</taxon>
        <taxon>Klebsormidium</taxon>
    </lineage>
</organism>
<dbReference type="Proteomes" id="UP000054558">
    <property type="component" value="Unassembled WGS sequence"/>
</dbReference>
<dbReference type="AlphaFoldDB" id="A0A1Y1I660"/>